<sequence length="564" mass="64795">MKESIYLNDDLAIVNFNKAYPKNGEVFLTSSTFSNFMRTYIEHLKNYDEDLYIYALQGKSGREATFEIIKLFRMLRIFKCEEIESPYLNDKAKLLEFVNQLYNYWKMHQRFSVVSAGTEQQMGMDSYVLLDSNFNNTILALYRMMEERVMGRKNRVYRQMQAGTNAGVSVRKNETKLSEKYAALADIPFIDSVMLRTPMILHPRSNKRTGMFTERKDNPIHEFSGNEDTWFCYPCKIGSLLAFIYFHRDFFASAVSLGNLFELANREECAHKPDLICLFGNEDGKDETTFYHDTEEDIWVGCVSYNQRIEYFGYLKKMSLTLHNLAMMQKGWLPIHGAFVNITLKNGKKKGIMLMGDSGAGKSESIEALKALGNEKIKSIEVVFDDMGTIHIEDGIPYGQGTEIGAFIRLDDLDPGTPYRDMDRSVFMSPESKNARVITPAAPYEVVSTNHRIDLFCYANNYDNKMGMHRFTDMEDAKATCKLGKRMALGTTQEVGISTTYFANPFGPMQKQETCEPLIDEVFQCLKDNNVYVGEIYTHLGFNKEEREGLEIAAQQLLEFIEKQ</sequence>
<reference evidence="1" key="1">
    <citation type="journal article" date="2021" name="PeerJ">
        <title>Extensive microbial diversity within the chicken gut microbiome revealed by metagenomics and culture.</title>
        <authorList>
            <person name="Gilroy R."/>
            <person name="Ravi A."/>
            <person name="Getino M."/>
            <person name="Pursley I."/>
            <person name="Horton D.L."/>
            <person name="Alikhan N.F."/>
            <person name="Baker D."/>
            <person name="Gharbi K."/>
            <person name="Hall N."/>
            <person name="Watson M."/>
            <person name="Adriaenssens E.M."/>
            <person name="Foster-Nyarko E."/>
            <person name="Jarju S."/>
            <person name="Secka A."/>
            <person name="Antonio M."/>
            <person name="Oren A."/>
            <person name="Chaudhuri R.R."/>
            <person name="La Ragione R."/>
            <person name="Hildebrand F."/>
            <person name="Pallen M.J."/>
        </authorList>
    </citation>
    <scope>NUCLEOTIDE SEQUENCE</scope>
    <source>
        <strain evidence="1">CHK187-11901</strain>
    </source>
</reference>
<dbReference type="SUPFAM" id="SSF53795">
    <property type="entry name" value="PEP carboxykinase-like"/>
    <property type="match status" value="1"/>
</dbReference>
<reference evidence="1" key="2">
    <citation type="submission" date="2021-04" db="EMBL/GenBank/DDBJ databases">
        <authorList>
            <person name="Gilroy R."/>
        </authorList>
    </citation>
    <scope>NUCLEOTIDE SEQUENCE</scope>
    <source>
        <strain evidence="1">CHK187-11901</strain>
    </source>
</reference>
<organism evidence="1 2">
    <name type="scientific">Candidatus Merdibacter merdavium</name>
    <dbReference type="NCBI Taxonomy" id="2838692"/>
    <lineage>
        <taxon>Bacteria</taxon>
        <taxon>Bacillati</taxon>
        <taxon>Bacillota</taxon>
        <taxon>Erysipelotrichia</taxon>
        <taxon>Erysipelotrichales</taxon>
        <taxon>Erysipelotrichaceae</taxon>
        <taxon>Merdibacter</taxon>
    </lineage>
</organism>
<evidence type="ECO:0000313" key="1">
    <source>
        <dbReference type="EMBL" id="HJC36710.1"/>
    </source>
</evidence>
<name>A0A9D2NST2_9FIRM</name>
<dbReference type="Proteomes" id="UP000823896">
    <property type="component" value="Unassembled WGS sequence"/>
</dbReference>
<accession>A0A9D2NST2</accession>
<evidence type="ECO:0000313" key="2">
    <source>
        <dbReference type="Proteomes" id="UP000823896"/>
    </source>
</evidence>
<dbReference type="EMBL" id="DWWM01000042">
    <property type="protein sequence ID" value="HJC36710.1"/>
    <property type="molecule type" value="Genomic_DNA"/>
</dbReference>
<protein>
    <submittedName>
        <fullName evidence="1">Uncharacterized protein</fullName>
    </submittedName>
</protein>
<proteinExistence type="predicted"/>
<gene>
    <name evidence="1" type="ORF">H9702_06220</name>
</gene>
<comment type="caution">
    <text evidence="1">The sequence shown here is derived from an EMBL/GenBank/DDBJ whole genome shotgun (WGS) entry which is preliminary data.</text>
</comment>
<dbReference type="AlphaFoldDB" id="A0A9D2NST2"/>